<evidence type="ECO:0000313" key="2">
    <source>
        <dbReference type="EMBL" id="CDW30155.1"/>
    </source>
</evidence>
<name>A0A0K2TWD2_LEPSM</name>
<accession>A0A0K2TWD2</accession>
<dbReference type="AlphaFoldDB" id="A0A0K2TWD2"/>
<feature type="signal peptide" evidence="1">
    <location>
        <begin position="1"/>
        <end position="16"/>
    </location>
</feature>
<proteinExistence type="predicted"/>
<organism evidence="2">
    <name type="scientific">Lepeophtheirus salmonis</name>
    <name type="common">Salmon louse</name>
    <name type="synonym">Caligus salmonis</name>
    <dbReference type="NCBI Taxonomy" id="72036"/>
    <lineage>
        <taxon>Eukaryota</taxon>
        <taxon>Metazoa</taxon>
        <taxon>Ecdysozoa</taxon>
        <taxon>Arthropoda</taxon>
        <taxon>Crustacea</taxon>
        <taxon>Multicrustacea</taxon>
        <taxon>Hexanauplia</taxon>
        <taxon>Copepoda</taxon>
        <taxon>Siphonostomatoida</taxon>
        <taxon>Caligidae</taxon>
        <taxon>Lepeophtheirus</taxon>
    </lineage>
</organism>
<dbReference type="EMBL" id="HACA01012794">
    <property type="protein sequence ID" value="CDW30155.1"/>
    <property type="molecule type" value="Transcribed_RNA"/>
</dbReference>
<reference evidence="2" key="1">
    <citation type="submission" date="2014-05" db="EMBL/GenBank/DDBJ databases">
        <authorList>
            <person name="Chronopoulou M."/>
        </authorList>
    </citation>
    <scope>NUCLEOTIDE SEQUENCE</scope>
    <source>
        <tissue evidence="2">Whole organism</tissue>
    </source>
</reference>
<feature type="chain" id="PRO_5005488198" evidence="1">
    <location>
        <begin position="17"/>
        <end position="34"/>
    </location>
</feature>
<keyword evidence="1" id="KW-0732">Signal</keyword>
<protein>
    <submittedName>
        <fullName evidence="2">Uncharacterized protein</fullName>
    </submittedName>
</protein>
<sequence length="34" mass="3855">MTQKLNLLIFVTAVVGYLMKNKGNEIVIKCKCKL</sequence>
<evidence type="ECO:0000256" key="1">
    <source>
        <dbReference type="SAM" id="SignalP"/>
    </source>
</evidence>